<sequence length="193" mass="22443">MKKTLYLMRHGQTVFNVRKKIQGWCDSPLTEVGKKQAEIVNKYFKKEGITFDHAYSSTAERASDTLELVVDMPYGRLKGLKEWGFGVFEGEMDDLMPPRPYGDHFIAYGGEGESEVRERVADTLMEIMKRDNHDTVLAVSHGATCRQFMRKWQHTSDVDQKHKIENCCILKFEFEDDIFRLLEVINHDFSNLI</sequence>
<dbReference type="Gene3D" id="3.40.50.1240">
    <property type="entry name" value="Phosphoglycerate mutase-like"/>
    <property type="match status" value="1"/>
</dbReference>
<accession>A0ABU0E4F6</accession>
<proteinExistence type="predicted"/>
<keyword evidence="1" id="KW-0413">Isomerase</keyword>
<dbReference type="PANTHER" id="PTHR48100:SF5">
    <property type="entry name" value="HISTIDINE PHOSPHATASE FAMILY PROTEIN"/>
    <property type="match status" value="1"/>
</dbReference>
<organism evidence="1 2">
    <name type="scientific">Breznakia pachnodae</name>
    <dbReference type="NCBI Taxonomy" id="265178"/>
    <lineage>
        <taxon>Bacteria</taxon>
        <taxon>Bacillati</taxon>
        <taxon>Bacillota</taxon>
        <taxon>Erysipelotrichia</taxon>
        <taxon>Erysipelotrichales</taxon>
        <taxon>Erysipelotrichaceae</taxon>
        <taxon>Breznakia</taxon>
    </lineage>
</organism>
<dbReference type="InterPro" id="IPR013078">
    <property type="entry name" value="His_Pase_superF_clade-1"/>
</dbReference>
<reference evidence="1 2" key="1">
    <citation type="submission" date="2023-07" db="EMBL/GenBank/DDBJ databases">
        <title>Genomic Encyclopedia of Type Strains, Phase IV (KMG-IV): sequencing the most valuable type-strain genomes for metagenomic binning, comparative biology and taxonomic classification.</title>
        <authorList>
            <person name="Goeker M."/>
        </authorList>
    </citation>
    <scope>NUCLEOTIDE SEQUENCE [LARGE SCALE GENOMIC DNA]</scope>
    <source>
        <strain evidence="1 2">DSM 16784</strain>
    </source>
</reference>
<evidence type="ECO:0000313" key="1">
    <source>
        <dbReference type="EMBL" id="MDQ0361762.1"/>
    </source>
</evidence>
<dbReference type="InterPro" id="IPR001345">
    <property type="entry name" value="PG/BPGM_mutase_AS"/>
</dbReference>
<dbReference type="GO" id="GO:0004619">
    <property type="term" value="F:phosphoglycerate mutase activity"/>
    <property type="evidence" value="ECO:0007669"/>
    <property type="project" value="UniProtKB-EC"/>
</dbReference>
<comment type="caution">
    <text evidence="1">The sequence shown here is derived from an EMBL/GenBank/DDBJ whole genome shotgun (WGS) entry which is preliminary data.</text>
</comment>
<dbReference type="RefSeq" id="WP_307408774.1">
    <property type="nucleotide sequence ID" value="NZ_JAUSUR010000004.1"/>
</dbReference>
<protein>
    <submittedName>
        <fullName evidence="1">Phosphoglycerate mutase</fullName>
        <ecNumber evidence="1">5.4.2.12</ecNumber>
    </submittedName>
</protein>
<dbReference type="SUPFAM" id="SSF53254">
    <property type="entry name" value="Phosphoglycerate mutase-like"/>
    <property type="match status" value="1"/>
</dbReference>
<dbReference type="PROSITE" id="PS00175">
    <property type="entry name" value="PG_MUTASE"/>
    <property type="match status" value="1"/>
</dbReference>
<dbReference type="PANTHER" id="PTHR48100">
    <property type="entry name" value="BROAD-SPECIFICITY PHOSPHATASE YOR283W-RELATED"/>
    <property type="match status" value="1"/>
</dbReference>
<dbReference type="EMBL" id="JAUSUR010000004">
    <property type="protein sequence ID" value="MDQ0361762.1"/>
    <property type="molecule type" value="Genomic_DNA"/>
</dbReference>
<dbReference type="Proteomes" id="UP001230220">
    <property type="component" value="Unassembled WGS sequence"/>
</dbReference>
<keyword evidence="2" id="KW-1185">Reference proteome</keyword>
<name>A0ABU0E4F6_9FIRM</name>
<dbReference type="Pfam" id="PF00300">
    <property type="entry name" value="His_Phos_1"/>
    <property type="match status" value="1"/>
</dbReference>
<dbReference type="InterPro" id="IPR050275">
    <property type="entry name" value="PGM_Phosphatase"/>
</dbReference>
<evidence type="ECO:0000313" key="2">
    <source>
        <dbReference type="Proteomes" id="UP001230220"/>
    </source>
</evidence>
<dbReference type="EC" id="5.4.2.12" evidence="1"/>
<dbReference type="CDD" id="cd07067">
    <property type="entry name" value="HP_PGM_like"/>
    <property type="match status" value="1"/>
</dbReference>
<dbReference type="InterPro" id="IPR029033">
    <property type="entry name" value="His_PPase_superfam"/>
</dbReference>
<dbReference type="SMART" id="SM00855">
    <property type="entry name" value="PGAM"/>
    <property type="match status" value="1"/>
</dbReference>
<gene>
    <name evidence="1" type="ORF">J2S15_002512</name>
</gene>